<dbReference type="EMBL" id="JBHUIT010000003">
    <property type="protein sequence ID" value="MFD2256125.1"/>
    <property type="molecule type" value="Genomic_DNA"/>
</dbReference>
<dbReference type="Gene3D" id="3.20.20.80">
    <property type="entry name" value="Glycosidases"/>
    <property type="match status" value="1"/>
</dbReference>
<dbReference type="EC" id="2.4.1.25" evidence="3"/>
<evidence type="ECO:0000256" key="3">
    <source>
        <dbReference type="ARBA" id="ARBA00012560"/>
    </source>
</evidence>
<proteinExistence type="inferred from homology"/>
<dbReference type="SUPFAM" id="SSF51445">
    <property type="entry name" value="(Trans)glycosidases"/>
    <property type="match status" value="1"/>
</dbReference>
<gene>
    <name evidence="10" type="ORF">ACFSSA_05495</name>
</gene>
<evidence type="ECO:0000313" key="10">
    <source>
        <dbReference type="EMBL" id="MFD2256125.1"/>
    </source>
</evidence>
<protein>
    <recommendedName>
        <fullName evidence="4">4-alpha-glucanotransferase</fullName>
        <ecNumber evidence="3">2.4.1.25</ecNumber>
    </recommendedName>
    <alternativeName>
        <fullName evidence="8">Amylomaltase</fullName>
    </alternativeName>
    <alternativeName>
        <fullName evidence="9">Disproportionating enzyme</fullName>
    </alternativeName>
</protein>
<evidence type="ECO:0000256" key="9">
    <source>
        <dbReference type="ARBA" id="ARBA00031501"/>
    </source>
</evidence>
<sequence length="574" mass="65699">MNQNPLKKRRAGLLAPVFAMRHEADFGTGDTRAVREAIGFCAENRFEVLQLLPIHETFGDHSPYNPISSRALSPAFVYLDPSEVPGLQMADIESAAPAEWRAELRANIVKHGAVHPLKIQILLRAWHHFVSENDPALQSEFQKFIEDEKSWLHHYTLFRLLIREYEGNTDWKDWRPEHRNYGSAEHWLENHPDRADLEDQRQGYAYIQWIAQRQWLAVRSHAEQHGIFLMGEISFGVGRGSSDVWANPKLFDTDWNMGTRPLAHFDTSKDASVWGQNWGLPPYRWENHRAEGFSWFRGRIARQRKFFHLCRLDHLRGYFRVYVFPWPGGSRHSEYANLTAEEAALKTGGKLPRFLPGPDEDPVSLRINEKQGRELISIIQEEAGPMGLVAEIMGEMPEYMSRALEELQLANLAFPQLERHSGKSDAANLKLRELALATYANHDNAPLATGYVHLVEAAGQDPKGKAAEDLRWLLAFAGWKSEPPAVLTEELLEALHQALFHSESRLAVLMCSDLFGIPLRFNLPGSYGIETWCERLPLAFPDFKNHPVFGEQLRKIRKLILDSERSNSDQQPDT</sequence>
<organism evidence="10 11">
    <name type="scientific">Luteolibacter algae</name>
    <dbReference type="NCBI Taxonomy" id="454151"/>
    <lineage>
        <taxon>Bacteria</taxon>
        <taxon>Pseudomonadati</taxon>
        <taxon>Verrucomicrobiota</taxon>
        <taxon>Verrucomicrobiia</taxon>
        <taxon>Verrucomicrobiales</taxon>
        <taxon>Verrucomicrobiaceae</taxon>
        <taxon>Luteolibacter</taxon>
    </lineage>
</organism>
<evidence type="ECO:0000256" key="2">
    <source>
        <dbReference type="ARBA" id="ARBA00005684"/>
    </source>
</evidence>
<keyword evidence="7" id="KW-0119">Carbohydrate metabolism</keyword>
<dbReference type="Proteomes" id="UP001597375">
    <property type="component" value="Unassembled WGS sequence"/>
</dbReference>
<dbReference type="Pfam" id="PF02446">
    <property type="entry name" value="Glyco_hydro_77"/>
    <property type="match status" value="1"/>
</dbReference>
<dbReference type="RefSeq" id="WP_386819080.1">
    <property type="nucleotide sequence ID" value="NZ_JBHUIT010000003.1"/>
</dbReference>
<dbReference type="InterPro" id="IPR003385">
    <property type="entry name" value="Glyco_hydro_77"/>
</dbReference>
<evidence type="ECO:0000256" key="6">
    <source>
        <dbReference type="ARBA" id="ARBA00022679"/>
    </source>
</evidence>
<evidence type="ECO:0000256" key="8">
    <source>
        <dbReference type="ARBA" id="ARBA00031423"/>
    </source>
</evidence>
<comment type="catalytic activity">
    <reaction evidence="1">
        <text>Transfers a segment of a (1-&gt;4)-alpha-D-glucan to a new position in an acceptor, which may be glucose or a (1-&gt;4)-alpha-D-glucan.</text>
        <dbReference type="EC" id="2.4.1.25"/>
    </reaction>
</comment>
<keyword evidence="5" id="KW-0328">Glycosyltransferase</keyword>
<comment type="caution">
    <text evidence="10">The sequence shown here is derived from an EMBL/GenBank/DDBJ whole genome shotgun (WGS) entry which is preliminary data.</text>
</comment>
<evidence type="ECO:0000256" key="7">
    <source>
        <dbReference type="ARBA" id="ARBA00023277"/>
    </source>
</evidence>
<evidence type="ECO:0000256" key="1">
    <source>
        <dbReference type="ARBA" id="ARBA00000439"/>
    </source>
</evidence>
<comment type="similarity">
    <text evidence="2">Belongs to the disproportionating enzyme family.</text>
</comment>
<evidence type="ECO:0000256" key="4">
    <source>
        <dbReference type="ARBA" id="ARBA00020295"/>
    </source>
</evidence>
<dbReference type="InterPro" id="IPR017853">
    <property type="entry name" value="GH"/>
</dbReference>
<name>A0ABW5D6F3_9BACT</name>
<evidence type="ECO:0000313" key="11">
    <source>
        <dbReference type="Proteomes" id="UP001597375"/>
    </source>
</evidence>
<dbReference type="PANTHER" id="PTHR32438">
    <property type="entry name" value="4-ALPHA-GLUCANOTRANSFERASE DPE1, CHLOROPLASTIC/AMYLOPLASTIC"/>
    <property type="match status" value="1"/>
</dbReference>
<dbReference type="PANTHER" id="PTHR32438:SF5">
    <property type="entry name" value="4-ALPHA-GLUCANOTRANSFERASE DPE1, CHLOROPLASTIC_AMYLOPLASTIC"/>
    <property type="match status" value="1"/>
</dbReference>
<keyword evidence="6" id="KW-0808">Transferase</keyword>
<keyword evidence="11" id="KW-1185">Reference proteome</keyword>
<accession>A0ABW5D6F3</accession>
<reference evidence="11" key="1">
    <citation type="journal article" date="2019" name="Int. J. Syst. Evol. Microbiol.">
        <title>The Global Catalogue of Microorganisms (GCM) 10K type strain sequencing project: providing services to taxonomists for standard genome sequencing and annotation.</title>
        <authorList>
            <consortium name="The Broad Institute Genomics Platform"/>
            <consortium name="The Broad Institute Genome Sequencing Center for Infectious Disease"/>
            <person name="Wu L."/>
            <person name="Ma J."/>
        </authorList>
    </citation>
    <scope>NUCLEOTIDE SEQUENCE [LARGE SCALE GENOMIC DNA]</scope>
    <source>
        <strain evidence="11">CGMCC 4.7106</strain>
    </source>
</reference>
<evidence type="ECO:0000256" key="5">
    <source>
        <dbReference type="ARBA" id="ARBA00022676"/>
    </source>
</evidence>